<evidence type="ECO:0000313" key="2">
    <source>
        <dbReference type="Proteomes" id="UP000295764"/>
    </source>
</evidence>
<evidence type="ECO:0000313" key="1">
    <source>
        <dbReference type="EMBL" id="TDN41884.1"/>
    </source>
</evidence>
<organism evidence="1 2">
    <name type="scientific">Curtobacterium flaccumfaciens</name>
    <dbReference type="NCBI Taxonomy" id="2035"/>
    <lineage>
        <taxon>Bacteria</taxon>
        <taxon>Bacillati</taxon>
        <taxon>Actinomycetota</taxon>
        <taxon>Actinomycetes</taxon>
        <taxon>Micrococcales</taxon>
        <taxon>Microbacteriaceae</taxon>
        <taxon>Curtobacterium</taxon>
    </lineage>
</organism>
<comment type="caution">
    <text evidence="1">The sequence shown here is derived from an EMBL/GenBank/DDBJ whole genome shotgun (WGS) entry which is preliminary data.</text>
</comment>
<dbReference type="AlphaFoldDB" id="A0A4R6DCM1"/>
<reference evidence="1 2" key="1">
    <citation type="submission" date="2019-03" db="EMBL/GenBank/DDBJ databases">
        <title>Genomic analyses of the natural microbiome of Caenorhabditis elegans.</title>
        <authorList>
            <person name="Samuel B."/>
        </authorList>
    </citation>
    <scope>NUCLEOTIDE SEQUENCE [LARGE SCALE GENOMIC DNA]</scope>
    <source>
        <strain evidence="1 2">JUb65</strain>
    </source>
</reference>
<gene>
    <name evidence="1" type="ORF">EDF64_11573</name>
</gene>
<dbReference type="EMBL" id="SNVW01000015">
    <property type="protein sequence ID" value="TDN41884.1"/>
    <property type="molecule type" value="Genomic_DNA"/>
</dbReference>
<dbReference type="Proteomes" id="UP000295764">
    <property type="component" value="Unassembled WGS sequence"/>
</dbReference>
<name>A0A4R6DCM1_9MICO</name>
<sequence>MNAAEFRRIDMFCDYEAEWPLWDGGMITPSSLGLSTALTLKLRVWTDYYLEHARVNQGWLVSKDRDAEWYAEGRRLSEHLARELNDKVEIHYTGT</sequence>
<dbReference type="RefSeq" id="WP_133521112.1">
    <property type="nucleotide sequence ID" value="NZ_SNVW01000015.1"/>
</dbReference>
<protein>
    <submittedName>
        <fullName evidence="1">Uncharacterized protein</fullName>
    </submittedName>
</protein>
<dbReference type="OrthoDB" id="4381340at2"/>
<proteinExistence type="predicted"/>
<accession>A0A4R6DCM1</accession>